<dbReference type="Gene3D" id="3.40.710.10">
    <property type="entry name" value="DD-peptidase/beta-lactamase superfamily"/>
    <property type="match status" value="1"/>
</dbReference>
<dbReference type="InterPro" id="IPR050396">
    <property type="entry name" value="Glycosyltr_51/Transpeptidase"/>
</dbReference>
<keyword evidence="7" id="KW-0378">Hydrolase</keyword>
<dbReference type="GO" id="GO:0009252">
    <property type="term" value="P:peptidoglycan biosynthetic process"/>
    <property type="evidence" value="ECO:0007669"/>
    <property type="project" value="UniProtKB-KW"/>
</dbReference>
<evidence type="ECO:0000256" key="15">
    <source>
        <dbReference type="SAM" id="Phobius"/>
    </source>
</evidence>
<dbReference type="EMBL" id="JAEKNR010000103">
    <property type="protein sequence ID" value="MBJ7598299.1"/>
    <property type="molecule type" value="Genomic_DNA"/>
</dbReference>
<comment type="catalytic activity">
    <reaction evidence="13">
        <text>[GlcNAc-(1-&gt;4)-Mur2Ac(oyl-L-Ala-gamma-D-Glu-L-Lys-D-Ala-D-Ala)](n)-di-trans,octa-cis-undecaprenyl diphosphate + beta-D-GlcNAc-(1-&gt;4)-Mur2Ac(oyl-L-Ala-gamma-D-Glu-L-Lys-D-Ala-D-Ala)-di-trans,octa-cis-undecaprenyl diphosphate = [GlcNAc-(1-&gt;4)-Mur2Ac(oyl-L-Ala-gamma-D-Glu-L-Lys-D-Ala-D-Ala)](n+1)-di-trans,octa-cis-undecaprenyl diphosphate + di-trans,octa-cis-undecaprenyl diphosphate + H(+)</text>
        <dbReference type="Rhea" id="RHEA:23708"/>
        <dbReference type="Rhea" id="RHEA-COMP:9602"/>
        <dbReference type="Rhea" id="RHEA-COMP:9603"/>
        <dbReference type="ChEBI" id="CHEBI:15378"/>
        <dbReference type="ChEBI" id="CHEBI:58405"/>
        <dbReference type="ChEBI" id="CHEBI:60033"/>
        <dbReference type="ChEBI" id="CHEBI:78435"/>
        <dbReference type="EC" id="2.4.99.28"/>
    </reaction>
</comment>
<feature type="compositionally biased region" description="Low complexity" evidence="14">
    <location>
        <begin position="654"/>
        <end position="692"/>
    </location>
</feature>
<evidence type="ECO:0000256" key="4">
    <source>
        <dbReference type="ARBA" id="ARBA00022670"/>
    </source>
</evidence>
<evidence type="ECO:0000256" key="10">
    <source>
        <dbReference type="ARBA" id="ARBA00023268"/>
    </source>
</evidence>
<gene>
    <name evidence="18" type="ORF">JF922_09475</name>
</gene>
<comment type="caution">
    <text evidence="18">The sequence shown here is derived from an EMBL/GenBank/DDBJ whole genome shotgun (WGS) entry which is preliminary data.</text>
</comment>
<dbReference type="GO" id="GO:0006508">
    <property type="term" value="P:proteolysis"/>
    <property type="evidence" value="ECO:0007669"/>
    <property type="project" value="UniProtKB-KW"/>
</dbReference>
<keyword evidence="10" id="KW-0511">Multifunctional enzyme</keyword>
<evidence type="ECO:0000313" key="18">
    <source>
        <dbReference type="EMBL" id="MBJ7598299.1"/>
    </source>
</evidence>
<comment type="similarity">
    <text evidence="2">In the N-terminal section; belongs to the glycosyltransferase 51 family.</text>
</comment>
<dbReference type="PANTHER" id="PTHR32282:SF15">
    <property type="entry name" value="PENICILLIN-BINDING PROTEIN 1C"/>
    <property type="match status" value="1"/>
</dbReference>
<evidence type="ECO:0000313" key="19">
    <source>
        <dbReference type="Proteomes" id="UP000612893"/>
    </source>
</evidence>
<comment type="similarity">
    <text evidence="1">In the C-terminal section; belongs to the transpeptidase family.</text>
</comment>
<comment type="catalytic activity">
    <reaction evidence="12">
        <text>Preferential cleavage: (Ac)2-L-Lys-D-Ala-|-D-Ala. Also transpeptidation of peptidyl-alanyl moieties that are N-acyl substituents of D-alanine.</text>
        <dbReference type="EC" id="3.4.16.4"/>
    </reaction>
</comment>
<keyword evidence="9" id="KW-0573">Peptidoglycan synthesis</keyword>
<evidence type="ECO:0000256" key="2">
    <source>
        <dbReference type="ARBA" id="ARBA00007739"/>
    </source>
</evidence>
<dbReference type="RefSeq" id="WP_338201189.1">
    <property type="nucleotide sequence ID" value="NZ_JAEKNR010000103.1"/>
</dbReference>
<dbReference type="GO" id="GO:0008955">
    <property type="term" value="F:peptidoglycan glycosyltransferase activity"/>
    <property type="evidence" value="ECO:0007669"/>
    <property type="project" value="UniProtKB-EC"/>
</dbReference>
<dbReference type="SUPFAM" id="SSF53955">
    <property type="entry name" value="Lysozyme-like"/>
    <property type="match status" value="1"/>
</dbReference>
<organism evidence="18 19">
    <name type="scientific">Candidatus Nephthysia bennettiae</name>
    <dbReference type="NCBI Taxonomy" id="3127016"/>
    <lineage>
        <taxon>Bacteria</taxon>
        <taxon>Bacillati</taxon>
        <taxon>Candidatus Dormiibacterota</taxon>
        <taxon>Candidatus Dormibacteria</taxon>
        <taxon>Candidatus Dormibacterales</taxon>
        <taxon>Candidatus Dormibacteraceae</taxon>
        <taxon>Candidatus Nephthysia</taxon>
    </lineage>
</organism>
<feature type="domain" description="Glycosyl transferase family 51" evidence="17">
    <location>
        <begin position="61"/>
        <end position="239"/>
    </location>
</feature>
<dbReference type="InterPro" id="IPR001460">
    <property type="entry name" value="PCN-bd_Tpept"/>
</dbReference>
<keyword evidence="8" id="KW-0133">Cell shape</keyword>
<keyword evidence="15" id="KW-0812">Transmembrane</keyword>
<evidence type="ECO:0000256" key="12">
    <source>
        <dbReference type="ARBA" id="ARBA00034000"/>
    </source>
</evidence>
<accession>A0A934K1Q9</accession>
<feature type="domain" description="Penicillin-binding protein transpeptidase" evidence="16">
    <location>
        <begin position="336"/>
        <end position="572"/>
    </location>
</feature>
<dbReference type="AlphaFoldDB" id="A0A934K1Q9"/>
<dbReference type="InterPro" id="IPR023346">
    <property type="entry name" value="Lysozyme-like_dom_sf"/>
</dbReference>
<dbReference type="Pfam" id="PF00905">
    <property type="entry name" value="Transpeptidase"/>
    <property type="match status" value="1"/>
</dbReference>
<evidence type="ECO:0000256" key="7">
    <source>
        <dbReference type="ARBA" id="ARBA00022801"/>
    </source>
</evidence>
<dbReference type="PANTHER" id="PTHR32282">
    <property type="entry name" value="BINDING PROTEIN TRANSPEPTIDASE, PUTATIVE-RELATED"/>
    <property type="match status" value="1"/>
</dbReference>
<keyword evidence="11" id="KW-0961">Cell wall biogenesis/degradation</keyword>
<keyword evidence="4" id="KW-0645">Protease</keyword>
<evidence type="ECO:0000256" key="5">
    <source>
        <dbReference type="ARBA" id="ARBA00022676"/>
    </source>
</evidence>
<evidence type="ECO:0000256" key="14">
    <source>
        <dbReference type="SAM" id="MobiDB-lite"/>
    </source>
</evidence>
<name>A0A934K1Q9_9BACT</name>
<dbReference type="InterPro" id="IPR012338">
    <property type="entry name" value="Beta-lactam/transpept-like"/>
</dbReference>
<dbReference type="GO" id="GO:0008360">
    <property type="term" value="P:regulation of cell shape"/>
    <property type="evidence" value="ECO:0007669"/>
    <property type="project" value="UniProtKB-KW"/>
</dbReference>
<dbReference type="SUPFAM" id="SSF56601">
    <property type="entry name" value="beta-lactamase/transpeptidase-like"/>
    <property type="match status" value="1"/>
</dbReference>
<dbReference type="FunFam" id="1.10.3810.10:FF:000001">
    <property type="entry name" value="Penicillin-binding protein 1A"/>
    <property type="match status" value="1"/>
</dbReference>
<evidence type="ECO:0000259" key="17">
    <source>
        <dbReference type="Pfam" id="PF00912"/>
    </source>
</evidence>
<keyword evidence="15" id="KW-1133">Transmembrane helix</keyword>
<dbReference type="InterPro" id="IPR036950">
    <property type="entry name" value="PBP_transglycosylase"/>
</dbReference>
<evidence type="ECO:0000256" key="3">
    <source>
        <dbReference type="ARBA" id="ARBA00022645"/>
    </source>
</evidence>
<evidence type="ECO:0000259" key="16">
    <source>
        <dbReference type="Pfam" id="PF00905"/>
    </source>
</evidence>
<evidence type="ECO:0000256" key="1">
    <source>
        <dbReference type="ARBA" id="ARBA00007090"/>
    </source>
</evidence>
<keyword evidence="5" id="KW-0328">Glycosyltransferase</keyword>
<evidence type="ECO:0000256" key="9">
    <source>
        <dbReference type="ARBA" id="ARBA00022984"/>
    </source>
</evidence>
<reference evidence="18" key="1">
    <citation type="submission" date="2020-10" db="EMBL/GenBank/DDBJ databases">
        <title>Ca. Dormibacterota MAGs.</title>
        <authorList>
            <person name="Montgomery K."/>
        </authorList>
    </citation>
    <scope>NUCLEOTIDE SEQUENCE [LARGE SCALE GENOMIC DNA]</scope>
    <source>
        <strain evidence="18">SC8812_S17_10</strain>
    </source>
</reference>
<evidence type="ECO:0000256" key="6">
    <source>
        <dbReference type="ARBA" id="ARBA00022679"/>
    </source>
</evidence>
<dbReference type="GO" id="GO:0030288">
    <property type="term" value="C:outer membrane-bounded periplasmic space"/>
    <property type="evidence" value="ECO:0007669"/>
    <property type="project" value="TreeGrafter"/>
</dbReference>
<keyword evidence="15" id="KW-0472">Membrane</keyword>
<proteinExistence type="inferred from homology"/>
<dbReference type="GO" id="GO:0008658">
    <property type="term" value="F:penicillin binding"/>
    <property type="evidence" value="ECO:0007669"/>
    <property type="project" value="InterPro"/>
</dbReference>
<dbReference type="GO" id="GO:0071555">
    <property type="term" value="P:cell wall organization"/>
    <property type="evidence" value="ECO:0007669"/>
    <property type="project" value="UniProtKB-KW"/>
</dbReference>
<keyword evidence="19" id="KW-1185">Reference proteome</keyword>
<sequence length="717" mass="76951">MPPRPSRPAGRIQRYFPWVAGTLALLISGLLGYVLWTLKDLPDPGQAVASSRSIIVYDRKGREIQQISAEGAYHHDLKLSEMGKLGPVAMLAAEDRNFYHHGAIDYTSTARAAFEDIAHRQYAQGGSTITQQLVKIQVLNPQKSVFRKMQEALLATALEQRYSKDQILEMYLNRVFFGHNAYGLGAASQIYFGAGKQPKDLTAGQAAFLTGLVNGPSYYDPQLHYERAKARQLYVLDGMVKTGVLTADQAQQAAQEDIKSELKFDQSLLKSRAPHFVQYVLAQLEKTLGADTVQHGGFSVYTTLDLDLQDLAQRSVSTGVGKLKNRGVNNGDLLAARPDTGEILAWVGSADFYNDSIAGQVDVIQAPRQPGSSFKPYVFEAALRDKKITLATTLHDRPTDFGNGFKPPDFDNRFMGDISARRSLLLSRNVPAVEAGQLEGMDNVISLAHSMGIKSQLKPFLSTAIGASEVTMLEHLQGYQTFANQGSQVPLIGITKITDSQGYTLFGVEPGKQPNASTPISPAEAYLITDTLKDYPQQWSLGWRRTMAGKSGTTGGSTTGVHNDAWMMAYNPNIVVGAWGGNTAPNGGGGTISAFGTEVGQQILAPFINGLPSNMRDWYKQPAGITTGSGCRADRPSGGREIFLAGTEQGVNCAPVTTPTPTAAPTSTPTPVPTSAFTPVAPSALPSATPTPRRTPTPTPRPSAGVRPAGTPTPAAG</sequence>
<dbReference type="Proteomes" id="UP000612893">
    <property type="component" value="Unassembled WGS sequence"/>
</dbReference>
<protein>
    <submittedName>
        <fullName evidence="18">Transglycosylase domain-containing protein</fullName>
    </submittedName>
</protein>
<evidence type="ECO:0000256" key="11">
    <source>
        <dbReference type="ARBA" id="ARBA00023316"/>
    </source>
</evidence>
<dbReference type="InterPro" id="IPR001264">
    <property type="entry name" value="Glyco_trans_51"/>
</dbReference>
<keyword evidence="3" id="KW-0121">Carboxypeptidase</keyword>
<evidence type="ECO:0000256" key="13">
    <source>
        <dbReference type="ARBA" id="ARBA00049902"/>
    </source>
</evidence>
<feature type="region of interest" description="Disordered" evidence="14">
    <location>
        <begin position="653"/>
        <end position="717"/>
    </location>
</feature>
<keyword evidence="6" id="KW-0808">Transferase</keyword>
<dbReference type="GO" id="GO:0009002">
    <property type="term" value="F:serine-type D-Ala-D-Ala carboxypeptidase activity"/>
    <property type="evidence" value="ECO:0007669"/>
    <property type="project" value="UniProtKB-EC"/>
</dbReference>
<dbReference type="Pfam" id="PF00912">
    <property type="entry name" value="Transgly"/>
    <property type="match status" value="1"/>
</dbReference>
<dbReference type="Gene3D" id="1.10.3810.10">
    <property type="entry name" value="Biosynthetic peptidoglycan transglycosylase-like"/>
    <property type="match status" value="1"/>
</dbReference>
<evidence type="ECO:0000256" key="8">
    <source>
        <dbReference type="ARBA" id="ARBA00022960"/>
    </source>
</evidence>
<feature type="transmembrane region" description="Helical" evidence="15">
    <location>
        <begin position="15"/>
        <end position="36"/>
    </location>
</feature>